<proteinExistence type="predicted"/>
<comment type="caution">
    <text evidence="1">The sequence shown here is derived from an EMBL/GenBank/DDBJ whole genome shotgun (WGS) entry which is preliminary data.</text>
</comment>
<dbReference type="Proteomes" id="UP000789525">
    <property type="component" value="Unassembled WGS sequence"/>
</dbReference>
<organism evidence="1 2">
    <name type="scientific">Acaulospora colombiana</name>
    <dbReference type="NCBI Taxonomy" id="27376"/>
    <lineage>
        <taxon>Eukaryota</taxon>
        <taxon>Fungi</taxon>
        <taxon>Fungi incertae sedis</taxon>
        <taxon>Mucoromycota</taxon>
        <taxon>Glomeromycotina</taxon>
        <taxon>Glomeromycetes</taxon>
        <taxon>Diversisporales</taxon>
        <taxon>Acaulosporaceae</taxon>
        <taxon>Acaulospora</taxon>
    </lineage>
</organism>
<evidence type="ECO:0000313" key="2">
    <source>
        <dbReference type="Proteomes" id="UP000789525"/>
    </source>
</evidence>
<sequence>MQTKRSQFNRHLGGKVDSGETLMRSSLLHLRYVYSSEEQPFQKTSVPTHLSLNFNRPSNKIRRVLIHLSSRISRELVLTKKPNKAHKALVDFENAISSQSPQAQTFFVLTQNVDGLSSNIKNLVEIHALKGTENKNFDTDIPIEQLPTCSKCQGLLRPDVVWFHEHLSQDIARTIEFELNRCDLLLVIGTSGIVYPAAGYLSWVSSRGGKVANFNVEEMEMHSDVIDFEL</sequence>
<dbReference type="EMBL" id="CAJVPT010000221">
    <property type="protein sequence ID" value="CAG8440863.1"/>
    <property type="molecule type" value="Genomic_DNA"/>
</dbReference>
<reference evidence="1" key="1">
    <citation type="submission" date="2021-06" db="EMBL/GenBank/DDBJ databases">
        <authorList>
            <person name="Kallberg Y."/>
            <person name="Tangrot J."/>
            <person name="Rosling A."/>
        </authorList>
    </citation>
    <scope>NUCLEOTIDE SEQUENCE</scope>
    <source>
        <strain evidence="1">CL356</strain>
    </source>
</reference>
<gene>
    <name evidence="1" type="ORF">ACOLOM_LOCUS216</name>
</gene>
<evidence type="ECO:0000313" key="1">
    <source>
        <dbReference type="EMBL" id="CAG8440863.1"/>
    </source>
</evidence>
<accession>A0ACA9JX68</accession>
<protein>
    <submittedName>
        <fullName evidence="1">12553_t:CDS:1</fullName>
    </submittedName>
</protein>
<keyword evidence="2" id="KW-1185">Reference proteome</keyword>
<name>A0ACA9JX68_9GLOM</name>